<keyword evidence="3" id="KW-1185">Reference proteome</keyword>
<feature type="chain" id="PRO_5015697708" description="Secreted protein" evidence="1">
    <location>
        <begin position="25"/>
        <end position="130"/>
    </location>
</feature>
<evidence type="ECO:0000313" key="2">
    <source>
        <dbReference type="EMBL" id="PTB45008.1"/>
    </source>
</evidence>
<dbReference type="Proteomes" id="UP000240493">
    <property type="component" value="Unassembled WGS sequence"/>
</dbReference>
<accession>A0A2T3ZJL7</accession>
<keyword evidence="1" id="KW-0732">Signal</keyword>
<reference evidence="2 3" key="1">
    <citation type="submission" date="2016-07" db="EMBL/GenBank/DDBJ databases">
        <title>Multiple horizontal gene transfer events from other fungi enriched the ability of initially mycotrophic Trichoderma (Ascomycota) to feed on dead plant biomass.</title>
        <authorList>
            <consortium name="DOE Joint Genome Institute"/>
            <person name="Aerts A."/>
            <person name="Atanasova L."/>
            <person name="Chenthamara K."/>
            <person name="Zhang J."/>
            <person name="Grujic M."/>
            <person name="Henrissat B."/>
            <person name="Kuo A."/>
            <person name="Salamov A."/>
            <person name="Lipzen A."/>
            <person name="Labutti K."/>
            <person name="Barry K."/>
            <person name="Miao Y."/>
            <person name="Rahimi M.J."/>
            <person name="Shen Q."/>
            <person name="Grigoriev I.V."/>
            <person name="Kubicek C.P."/>
            <person name="Druzhinina I.S."/>
        </authorList>
    </citation>
    <scope>NUCLEOTIDE SEQUENCE [LARGE SCALE GENOMIC DNA]</scope>
    <source>
        <strain evidence="2 3">CBS 433.97</strain>
    </source>
</reference>
<evidence type="ECO:0000256" key="1">
    <source>
        <dbReference type="SAM" id="SignalP"/>
    </source>
</evidence>
<evidence type="ECO:0000313" key="3">
    <source>
        <dbReference type="Proteomes" id="UP000240493"/>
    </source>
</evidence>
<name>A0A2T3ZJL7_TRIA4</name>
<feature type="signal peptide" evidence="1">
    <location>
        <begin position="1"/>
        <end position="24"/>
    </location>
</feature>
<sequence length="130" mass="14256">MMCLQATPLPSSLLFGLAPQSVWSLLAVPAQRIFPQPNVWPSRKTMGCPAWLCLQLIPYPCTCTGPRPLVPTALAHDDDAQVVARWANPKKPLGSLSTPSNHASLAVLFSLVYCSRIFFGSESRDFALFR</sequence>
<organism evidence="2 3">
    <name type="scientific">Trichoderma asperellum (strain ATCC 204424 / CBS 433.97 / NBRC 101777)</name>
    <dbReference type="NCBI Taxonomy" id="1042311"/>
    <lineage>
        <taxon>Eukaryota</taxon>
        <taxon>Fungi</taxon>
        <taxon>Dikarya</taxon>
        <taxon>Ascomycota</taxon>
        <taxon>Pezizomycotina</taxon>
        <taxon>Sordariomycetes</taxon>
        <taxon>Hypocreomycetidae</taxon>
        <taxon>Hypocreales</taxon>
        <taxon>Hypocreaceae</taxon>
        <taxon>Trichoderma</taxon>
    </lineage>
</organism>
<dbReference type="AlphaFoldDB" id="A0A2T3ZJL7"/>
<proteinExistence type="predicted"/>
<gene>
    <name evidence="2" type="ORF">M441DRAFT_54101</name>
</gene>
<protein>
    <recommendedName>
        <fullName evidence="4">Secreted protein</fullName>
    </recommendedName>
</protein>
<dbReference type="EMBL" id="KZ679257">
    <property type="protein sequence ID" value="PTB45008.1"/>
    <property type="molecule type" value="Genomic_DNA"/>
</dbReference>
<evidence type="ECO:0008006" key="4">
    <source>
        <dbReference type="Google" id="ProtNLM"/>
    </source>
</evidence>